<evidence type="ECO:0000256" key="2">
    <source>
        <dbReference type="SAM" id="Phobius"/>
    </source>
</evidence>
<comment type="similarity">
    <text evidence="1">Belongs to the peptidase A24 family.</text>
</comment>
<dbReference type="GO" id="GO:0006465">
    <property type="term" value="P:signal peptide processing"/>
    <property type="evidence" value="ECO:0007669"/>
    <property type="project" value="TreeGrafter"/>
</dbReference>
<proteinExistence type="inferred from homology"/>
<evidence type="ECO:0000313" key="4">
    <source>
        <dbReference type="EMBL" id="SPD85879.1"/>
    </source>
</evidence>
<reference evidence="4 5" key="1">
    <citation type="submission" date="2018-02" db="EMBL/GenBank/DDBJ databases">
        <authorList>
            <person name="Cohen D.B."/>
            <person name="Kent A.D."/>
        </authorList>
    </citation>
    <scope>NUCLEOTIDE SEQUENCE [LARGE SCALE GENOMIC DNA]</scope>
    <source>
        <strain evidence="4">1</strain>
    </source>
</reference>
<keyword evidence="2" id="KW-0812">Transmembrane</keyword>
<feature type="transmembrane region" description="Helical" evidence="2">
    <location>
        <begin position="201"/>
        <end position="219"/>
    </location>
</feature>
<accession>A0A2N9JEC1</accession>
<dbReference type="KEGG" id="mgg:MPLG2_0843"/>
<dbReference type="Pfam" id="PF01478">
    <property type="entry name" value="Peptidase_A24"/>
    <property type="match status" value="1"/>
</dbReference>
<feature type="domain" description="Prepilin type IV endopeptidase peptidase" evidence="3">
    <location>
        <begin position="87"/>
        <end position="188"/>
    </location>
</feature>
<feature type="transmembrane region" description="Helical" evidence="2">
    <location>
        <begin position="159"/>
        <end position="189"/>
    </location>
</feature>
<dbReference type="AlphaFoldDB" id="A0A2N9JEC1"/>
<name>A0A2N9JEC1_9ACTN</name>
<dbReference type="GO" id="GO:0004190">
    <property type="term" value="F:aspartic-type endopeptidase activity"/>
    <property type="evidence" value="ECO:0007669"/>
    <property type="project" value="InterPro"/>
</dbReference>
<gene>
    <name evidence="4" type="ORF">MPLG2_0843</name>
</gene>
<protein>
    <recommendedName>
        <fullName evidence="3">Prepilin type IV endopeptidase peptidase domain-containing protein</fullName>
    </recommendedName>
</protein>
<feature type="transmembrane region" description="Helical" evidence="2">
    <location>
        <begin position="102"/>
        <end position="121"/>
    </location>
</feature>
<dbReference type="InterPro" id="IPR050882">
    <property type="entry name" value="Prepilin_peptidase/N-MTase"/>
</dbReference>
<dbReference type="PANTHER" id="PTHR30487:SF0">
    <property type="entry name" value="PREPILIN LEADER PEPTIDASE_N-METHYLTRANSFERASE-RELATED"/>
    <property type="match status" value="1"/>
</dbReference>
<dbReference type="GO" id="GO:0005886">
    <property type="term" value="C:plasma membrane"/>
    <property type="evidence" value="ECO:0007669"/>
    <property type="project" value="TreeGrafter"/>
</dbReference>
<dbReference type="PANTHER" id="PTHR30487">
    <property type="entry name" value="TYPE 4 PREPILIN-LIKE PROTEINS LEADER PEPTIDE-PROCESSING ENZYME"/>
    <property type="match status" value="1"/>
</dbReference>
<keyword evidence="5" id="KW-1185">Reference proteome</keyword>
<dbReference type="Proteomes" id="UP000238164">
    <property type="component" value="Chromosome 1"/>
</dbReference>
<dbReference type="RefSeq" id="WP_105185010.1">
    <property type="nucleotide sequence ID" value="NZ_BAAAGO010000041.1"/>
</dbReference>
<evidence type="ECO:0000313" key="5">
    <source>
        <dbReference type="Proteomes" id="UP000238164"/>
    </source>
</evidence>
<dbReference type="Gene3D" id="1.20.120.1220">
    <property type="match status" value="1"/>
</dbReference>
<sequence length="220" mass="22207">MITPITLIVTTLAAAAAGYGIGVGTRRNLDLLGYRRSDERDLPIPAPRRWVPWVTATATATLPAVAAANASPVLVLPFLPLALAGPWLAAVDLDVNRLPNRVSGLVAAAILVAVGLVTVVAGKPSVALSALLGGLLAGAVFLASHLLTRGGIGMGDVKLAAAAGLAIGAYNLTLVLVAVLIGSLAAIAWAKATRHSGPLAYGPWLLLGAWTAAALTVFLP</sequence>
<dbReference type="EMBL" id="LT985188">
    <property type="protein sequence ID" value="SPD85879.1"/>
    <property type="molecule type" value="Genomic_DNA"/>
</dbReference>
<evidence type="ECO:0000256" key="1">
    <source>
        <dbReference type="ARBA" id="ARBA00005801"/>
    </source>
</evidence>
<evidence type="ECO:0000259" key="3">
    <source>
        <dbReference type="Pfam" id="PF01478"/>
    </source>
</evidence>
<feature type="transmembrane region" description="Helical" evidence="2">
    <location>
        <begin position="127"/>
        <end position="147"/>
    </location>
</feature>
<feature type="transmembrane region" description="Helical" evidence="2">
    <location>
        <begin position="70"/>
        <end position="90"/>
    </location>
</feature>
<dbReference type="InterPro" id="IPR000045">
    <property type="entry name" value="Prepilin_IV_endopep_pep"/>
</dbReference>
<keyword evidence="2" id="KW-0472">Membrane</keyword>
<keyword evidence="2" id="KW-1133">Transmembrane helix</keyword>
<organism evidence="4 5">
    <name type="scientific">Micropruina glycogenica</name>
    <dbReference type="NCBI Taxonomy" id="75385"/>
    <lineage>
        <taxon>Bacteria</taxon>
        <taxon>Bacillati</taxon>
        <taxon>Actinomycetota</taxon>
        <taxon>Actinomycetes</taxon>
        <taxon>Propionibacteriales</taxon>
        <taxon>Nocardioidaceae</taxon>
        <taxon>Micropruina</taxon>
    </lineage>
</organism>